<dbReference type="EMBL" id="MU151364">
    <property type="protein sequence ID" value="KAF9444569.1"/>
    <property type="molecule type" value="Genomic_DNA"/>
</dbReference>
<sequence>MVTKELVDGLDVVGELELGGGCEDCVFRKMHAQPYNEEVMHERETLEQVHMDLWGPSPV</sequence>
<dbReference type="AlphaFoldDB" id="A0A9P5X6H4"/>
<proteinExistence type="predicted"/>
<evidence type="ECO:0000313" key="2">
    <source>
        <dbReference type="Proteomes" id="UP000807342"/>
    </source>
</evidence>
<dbReference type="Proteomes" id="UP000807342">
    <property type="component" value="Unassembled WGS sequence"/>
</dbReference>
<comment type="caution">
    <text evidence="1">The sequence shown here is derived from an EMBL/GenBank/DDBJ whole genome shotgun (WGS) entry which is preliminary data.</text>
</comment>
<organism evidence="1 2">
    <name type="scientific">Macrolepiota fuliginosa MF-IS2</name>
    <dbReference type="NCBI Taxonomy" id="1400762"/>
    <lineage>
        <taxon>Eukaryota</taxon>
        <taxon>Fungi</taxon>
        <taxon>Dikarya</taxon>
        <taxon>Basidiomycota</taxon>
        <taxon>Agaricomycotina</taxon>
        <taxon>Agaricomycetes</taxon>
        <taxon>Agaricomycetidae</taxon>
        <taxon>Agaricales</taxon>
        <taxon>Agaricineae</taxon>
        <taxon>Agaricaceae</taxon>
        <taxon>Macrolepiota</taxon>
    </lineage>
</organism>
<gene>
    <name evidence="1" type="ORF">P691DRAFT_677327</name>
</gene>
<keyword evidence="2" id="KW-1185">Reference proteome</keyword>
<name>A0A9P5X6H4_9AGAR</name>
<accession>A0A9P5X6H4</accession>
<evidence type="ECO:0000313" key="1">
    <source>
        <dbReference type="EMBL" id="KAF9444569.1"/>
    </source>
</evidence>
<protein>
    <submittedName>
        <fullName evidence="1">Uncharacterized protein</fullName>
    </submittedName>
</protein>
<reference evidence="1" key="1">
    <citation type="submission" date="2020-11" db="EMBL/GenBank/DDBJ databases">
        <authorList>
            <consortium name="DOE Joint Genome Institute"/>
            <person name="Ahrendt S."/>
            <person name="Riley R."/>
            <person name="Andreopoulos W."/>
            <person name="Labutti K."/>
            <person name="Pangilinan J."/>
            <person name="Ruiz-Duenas F.J."/>
            <person name="Barrasa J.M."/>
            <person name="Sanchez-Garcia M."/>
            <person name="Camarero S."/>
            <person name="Miyauchi S."/>
            <person name="Serrano A."/>
            <person name="Linde D."/>
            <person name="Babiker R."/>
            <person name="Drula E."/>
            <person name="Ayuso-Fernandez I."/>
            <person name="Pacheco R."/>
            <person name="Padilla G."/>
            <person name="Ferreira P."/>
            <person name="Barriuso J."/>
            <person name="Kellner H."/>
            <person name="Castanera R."/>
            <person name="Alfaro M."/>
            <person name="Ramirez L."/>
            <person name="Pisabarro A.G."/>
            <person name="Kuo A."/>
            <person name="Tritt A."/>
            <person name="Lipzen A."/>
            <person name="He G."/>
            <person name="Yan M."/>
            <person name="Ng V."/>
            <person name="Cullen D."/>
            <person name="Martin F."/>
            <person name="Rosso M.-N."/>
            <person name="Henrissat B."/>
            <person name="Hibbett D."/>
            <person name="Martinez A.T."/>
            <person name="Grigoriev I.V."/>
        </authorList>
    </citation>
    <scope>NUCLEOTIDE SEQUENCE</scope>
    <source>
        <strain evidence="1">MF-IS2</strain>
    </source>
</reference>